<evidence type="ECO:0000313" key="3">
    <source>
        <dbReference type="Proteomes" id="UP001172082"/>
    </source>
</evidence>
<keyword evidence="3" id="KW-1185">Reference proteome</keyword>
<proteinExistence type="predicted"/>
<name>A0ABT8KH31_9BACT</name>
<dbReference type="CDD" id="cd16329">
    <property type="entry name" value="LolA_like"/>
    <property type="match status" value="1"/>
</dbReference>
<comment type="caution">
    <text evidence="2">The sequence shown here is derived from an EMBL/GenBank/DDBJ whole genome shotgun (WGS) entry which is preliminary data.</text>
</comment>
<dbReference type="InterPro" id="IPR052944">
    <property type="entry name" value="Sporulation_related"/>
</dbReference>
<keyword evidence="2" id="KW-0449">Lipoprotein</keyword>
<protein>
    <submittedName>
        <fullName evidence="2">Outer membrane lipoprotein-sorting protein</fullName>
    </submittedName>
</protein>
<gene>
    <name evidence="2" type="ORF">QQ008_01560</name>
</gene>
<sequence>MKNPIAKIFKYLLPSLAFLICSKVQAQDAYEIIKKADDKMQGVSSKVEMSMTIVRPDWSREVKIKSWAKGQKLSLILIEAPARDKGTAFLKRHKEIWNWQPKIDRVIKLPPSMMMQSWMGSDFTNDDLVKESSIVNDYYQKVVADTTIQGYECYKIEMLPKEDAAVVWGKIYAYISKADYLQLLFKYYDEEGYLINTMKLSDIKKMDDRVLPTRLEMIPADEEGHKTVVQYNQMKFNINIDDNFFSMQNMKRIR</sequence>
<dbReference type="PANTHER" id="PTHR37507:SF2">
    <property type="entry name" value="SPORULATION PROTEIN YDCC"/>
    <property type="match status" value="1"/>
</dbReference>
<evidence type="ECO:0000259" key="1">
    <source>
        <dbReference type="Pfam" id="PF17131"/>
    </source>
</evidence>
<organism evidence="2 3">
    <name type="scientific">Splendidivirga corallicola</name>
    <dbReference type="NCBI Taxonomy" id="3051826"/>
    <lineage>
        <taxon>Bacteria</taxon>
        <taxon>Pseudomonadati</taxon>
        <taxon>Bacteroidota</taxon>
        <taxon>Cytophagia</taxon>
        <taxon>Cytophagales</taxon>
        <taxon>Splendidivirgaceae</taxon>
        <taxon>Splendidivirga</taxon>
    </lineage>
</organism>
<reference evidence="2" key="1">
    <citation type="submission" date="2023-06" db="EMBL/GenBank/DDBJ databases">
        <title>Genomic of Parafulvivirga corallium.</title>
        <authorList>
            <person name="Wang G."/>
        </authorList>
    </citation>
    <scope>NUCLEOTIDE SEQUENCE</scope>
    <source>
        <strain evidence="2">BMA10</strain>
    </source>
</reference>
<dbReference type="InterPro" id="IPR033399">
    <property type="entry name" value="TP_0789-like"/>
</dbReference>
<evidence type="ECO:0000313" key="2">
    <source>
        <dbReference type="EMBL" id="MDN5200017.1"/>
    </source>
</evidence>
<dbReference type="RefSeq" id="WP_346750044.1">
    <property type="nucleotide sequence ID" value="NZ_JAUJEA010000001.1"/>
</dbReference>
<dbReference type="Pfam" id="PF17131">
    <property type="entry name" value="LolA_like"/>
    <property type="match status" value="1"/>
</dbReference>
<dbReference type="Gene3D" id="2.50.20.10">
    <property type="entry name" value="Lipoprotein localisation LolA/LolB/LppX"/>
    <property type="match status" value="1"/>
</dbReference>
<dbReference type="PANTHER" id="PTHR37507">
    <property type="entry name" value="SPORULATION PROTEIN YDCC"/>
    <property type="match status" value="1"/>
</dbReference>
<dbReference type="EMBL" id="JAUJEA010000001">
    <property type="protein sequence ID" value="MDN5200017.1"/>
    <property type="molecule type" value="Genomic_DNA"/>
</dbReference>
<dbReference type="Proteomes" id="UP001172082">
    <property type="component" value="Unassembled WGS sequence"/>
</dbReference>
<feature type="domain" description="Uncharacterized protein TP-0789" evidence="1">
    <location>
        <begin position="71"/>
        <end position="252"/>
    </location>
</feature>
<accession>A0ABT8KH31</accession>